<proteinExistence type="predicted"/>
<keyword evidence="2" id="KW-1185">Reference proteome</keyword>
<comment type="caution">
    <text evidence="1">The sequence shown here is derived from an EMBL/GenBank/DDBJ whole genome shotgun (WGS) entry which is preliminary data.</text>
</comment>
<name>A0A8S1UJ19_PAROT</name>
<evidence type="ECO:0000313" key="2">
    <source>
        <dbReference type="Proteomes" id="UP000683925"/>
    </source>
</evidence>
<accession>A0A8S1UJ19</accession>
<protein>
    <submittedName>
        <fullName evidence="1">Uncharacterized protein</fullName>
    </submittedName>
</protein>
<dbReference type="OMA" id="WCFIKSK"/>
<evidence type="ECO:0000313" key="1">
    <source>
        <dbReference type="EMBL" id="CAD8163749.1"/>
    </source>
</evidence>
<dbReference type="Proteomes" id="UP000683925">
    <property type="component" value="Unassembled WGS sequence"/>
</dbReference>
<dbReference type="OrthoDB" id="10249433at2759"/>
<gene>
    <name evidence="1" type="ORF">POCTA_138.1.T0440009</name>
</gene>
<reference evidence="1" key="1">
    <citation type="submission" date="2021-01" db="EMBL/GenBank/DDBJ databases">
        <authorList>
            <consortium name="Genoscope - CEA"/>
            <person name="William W."/>
        </authorList>
    </citation>
    <scope>NUCLEOTIDE SEQUENCE</scope>
</reference>
<organism evidence="1 2">
    <name type="scientific">Paramecium octaurelia</name>
    <dbReference type="NCBI Taxonomy" id="43137"/>
    <lineage>
        <taxon>Eukaryota</taxon>
        <taxon>Sar</taxon>
        <taxon>Alveolata</taxon>
        <taxon>Ciliophora</taxon>
        <taxon>Intramacronucleata</taxon>
        <taxon>Oligohymenophorea</taxon>
        <taxon>Peniculida</taxon>
        <taxon>Parameciidae</taxon>
        <taxon>Paramecium</taxon>
    </lineage>
</organism>
<dbReference type="EMBL" id="CAJJDP010000044">
    <property type="protein sequence ID" value="CAD8163749.1"/>
    <property type="molecule type" value="Genomic_DNA"/>
</dbReference>
<dbReference type="PANTHER" id="PTHR43358:SF4">
    <property type="entry name" value="ALPHA_BETA HYDROLASE FOLD-1 DOMAIN-CONTAINING PROTEIN"/>
    <property type="match status" value="1"/>
</dbReference>
<dbReference type="InterPro" id="IPR052920">
    <property type="entry name" value="DNA-binding_regulatory"/>
</dbReference>
<sequence>MGSATAILSASENPNFRVIVCDSPFSNFYMLCSDLAKSRYHIPNFCFKCCWCFIKSKIQKEAHFNVDDLNLLQVVQTLSNDLSIIFLQAKQDELIQTKHATLLIENFRGKKKLITFDGTHNSLRPKQVMEETVALIKKEFGAESWNQTTFQKEIKLSSRHSSVNAPLLRASKTSIIPQTEDTEQ</sequence>
<dbReference type="PANTHER" id="PTHR43358">
    <property type="entry name" value="ALPHA/BETA-HYDROLASE"/>
    <property type="match status" value="1"/>
</dbReference>
<dbReference type="AlphaFoldDB" id="A0A8S1UJ19"/>